<dbReference type="Gene3D" id="3.20.20.80">
    <property type="entry name" value="Glycosidases"/>
    <property type="match status" value="1"/>
</dbReference>
<reference evidence="1 2" key="1">
    <citation type="submission" date="2018-07" db="EMBL/GenBank/DDBJ databases">
        <title>Genomic Encyclopedia of Type Strains, Phase III (KMG-III): the genomes of soil and plant-associated and newly described type strains.</title>
        <authorList>
            <person name="Whitman W."/>
        </authorList>
    </citation>
    <scope>NUCLEOTIDE SEQUENCE [LARGE SCALE GENOMIC DNA]</scope>
    <source>
        <strain evidence="1 2">31-25a</strain>
    </source>
</reference>
<organism evidence="1 2">
    <name type="scientific">Phyllobacterium bourgognense</name>
    <dbReference type="NCBI Taxonomy" id="314236"/>
    <lineage>
        <taxon>Bacteria</taxon>
        <taxon>Pseudomonadati</taxon>
        <taxon>Pseudomonadota</taxon>
        <taxon>Alphaproteobacteria</taxon>
        <taxon>Hyphomicrobiales</taxon>
        <taxon>Phyllobacteriaceae</taxon>
        <taxon>Phyllobacterium</taxon>
    </lineage>
</organism>
<accession>A0A368YL54</accession>
<proteinExistence type="predicted"/>
<protein>
    <recommendedName>
        <fullName evidence="3">Beta-glucosidase/6-phospho-beta-glucosidase/beta-galactosidase</fullName>
    </recommendedName>
</protein>
<dbReference type="EMBL" id="QPJM01000015">
    <property type="protein sequence ID" value="RCW80046.1"/>
    <property type="molecule type" value="Genomic_DNA"/>
</dbReference>
<keyword evidence="2" id="KW-1185">Reference proteome</keyword>
<dbReference type="AlphaFoldDB" id="A0A368YL54"/>
<evidence type="ECO:0008006" key="3">
    <source>
        <dbReference type="Google" id="ProtNLM"/>
    </source>
</evidence>
<evidence type="ECO:0000313" key="2">
    <source>
        <dbReference type="Proteomes" id="UP000253324"/>
    </source>
</evidence>
<sequence length="390" mass="44094">MAAAGLFQSFFQGGFECSTHQLASGRRLDIIASTKHDMSTAADYSQLSEHSISTVRDGIRWHLIDRGTGNYHWDSFVPMLQAARETGTQVIWDLLHYGWPCGLDIWTPEFVTRFASFAAAAARTVKEHSDDIPFYAPINEISFMAWGGGDVGYLNPFAHGRGFELKVQLVRSSIAAMHAILDVDPRARFVHCDPIINVVVDPARPWQRDAAEGHRRAQFEAWDMICGTSWPQLGGQQNLLDIIGVNYYRHNQWVFEGDPLTSDDPRYRPLSAMLMDTFTRYGKPIFIAETGIEDEARPAWLRYVCSEARIAMSAGVPLEGICLYPILEHLGWDDNRLCRNGLLSAVPDEGRRGEHVPLAQELRRQKRLFGIRDIGDDRDERHPVLIARTK</sequence>
<gene>
    <name evidence="1" type="ORF">C7476_11511</name>
</gene>
<dbReference type="SUPFAM" id="SSF51445">
    <property type="entry name" value="(Trans)glycosidases"/>
    <property type="match status" value="1"/>
</dbReference>
<name>A0A368YL54_9HYPH</name>
<dbReference type="Proteomes" id="UP000253324">
    <property type="component" value="Unassembled WGS sequence"/>
</dbReference>
<dbReference type="InterPro" id="IPR017853">
    <property type="entry name" value="GH"/>
</dbReference>
<comment type="caution">
    <text evidence="1">The sequence shown here is derived from an EMBL/GenBank/DDBJ whole genome shotgun (WGS) entry which is preliminary data.</text>
</comment>
<evidence type="ECO:0000313" key="1">
    <source>
        <dbReference type="EMBL" id="RCW80046.1"/>
    </source>
</evidence>